<feature type="region of interest" description="Disordered" evidence="1">
    <location>
        <begin position="153"/>
        <end position="205"/>
    </location>
</feature>
<evidence type="ECO:0000313" key="3">
    <source>
        <dbReference type="Proteomes" id="UP000195755"/>
    </source>
</evidence>
<accession>A0A1Z2L4H6</accession>
<evidence type="ECO:0000256" key="1">
    <source>
        <dbReference type="SAM" id="MobiDB-lite"/>
    </source>
</evidence>
<feature type="compositionally biased region" description="Pro residues" evidence="1">
    <location>
        <begin position="190"/>
        <end position="201"/>
    </location>
</feature>
<dbReference type="AlphaFoldDB" id="A0A1Z2L4H6"/>
<sequence length="337" mass="35175">MVTDPDSVPLTPVYTIVISAAGDATIEGEPVDPLPGQDARTSALADIRVRAARRGHPIRINAKEPDGSVWPLIVDHDGAVTPLGAPHPVPAPEPVERPVRAAEPLRAEAPRYAEAPVRAEAPGYPEAPVPPPGPAPVPAFAPAPVAPLAPAPAPVAPPAAAPAPMAEPTPAPPISFDASAPSAPSAFSVPPAPPVAPPKPPADWHAPLPAHHAPVFARIVAAELRGDLAAAAVAAKELEAAADREYGPLHPHTIGALATRAWLALLLQDDWAAATRLHLRTAERRDTARAPLPETLRTLRNARAAWQRLAAADKLEAEDIRPELLRVSELIEGERPQ</sequence>
<proteinExistence type="predicted"/>
<organism evidence="2 3">
    <name type="scientific">Streptomyces albireticuli</name>
    <dbReference type="NCBI Taxonomy" id="1940"/>
    <lineage>
        <taxon>Bacteria</taxon>
        <taxon>Bacillati</taxon>
        <taxon>Actinomycetota</taxon>
        <taxon>Actinomycetes</taxon>
        <taxon>Kitasatosporales</taxon>
        <taxon>Streptomycetaceae</taxon>
        <taxon>Streptomyces</taxon>
    </lineage>
</organism>
<dbReference type="Proteomes" id="UP000195755">
    <property type="component" value="Chromosome"/>
</dbReference>
<evidence type="ECO:0000313" key="2">
    <source>
        <dbReference type="EMBL" id="ARZ69195.1"/>
    </source>
</evidence>
<name>A0A1Z2L4H6_9ACTN</name>
<dbReference type="KEGG" id="salj:SMD11_3562"/>
<protein>
    <submittedName>
        <fullName evidence="2">Uncharacterized protein</fullName>
    </submittedName>
</protein>
<feature type="compositionally biased region" description="Pro residues" evidence="1">
    <location>
        <begin position="153"/>
        <end position="173"/>
    </location>
</feature>
<dbReference type="EMBL" id="CP021744">
    <property type="protein sequence ID" value="ARZ69195.1"/>
    <property type="molecule type" value="Genomic_DNA"/>
</dbReference>
<gene>
    <name evidence="2" type="ORF">SMD11_3562</name>
</gene>
<reference evidence="2 3" key="1">
    <citation type="submission" date="2017-06" db="EMBL/GenBank/DDBJ databases">
        <title>Streptomyces albireticuli Genome sequencing and assembly.</title>
        <authorList>
            <person name="Wang Y."/>
            <person name="Du B."/>
            <person name="Ding Y."/>
            <person name="Liu H."/>
            <person name="Hou Q."/>
            <person name="Liu K."/>
            <person name="Yao L."/>
            <person name="Wang C."/>
        </authorList>
    </citation>
    <scope>NUCLEOTIDE SEQUENCE [LARGE SCALE GENOMIC DNA]</scope>
    <source>
        <strain evidence="2 3">MDJK11</strain>
    </source>
</reference>
<feature type="compositionally biased region" description="Low complexity" evidence="1">
    <location>
        <begin position="174"/>
        <end position="189"/>
    </location>
</feature>